<dbReference type="EMBL" id="LAZR01040787">
    <property type="protein sequence ID" value="KKL13610.1"/>
    <property type="molecule type" value="Genomic_DNA"/>
</dbReference>
<evidence type="ECO:0000313" key="2">
    <source>
        <dbReference type="EMBL" id="KKL13610.1"/>
    </source>
</evidence>
<accession>A0A0F9AVY6</accession>
<evidence type="ECO:0000259" key="1">
    <source>
        <dbReference type="Pfam" id="PF14216"/>
    </source>
</evidence>
<protein>
    <recommendedName>
        <fullName evidence="1">DUF4326 domain-containing protein</fullName>
    </recommendedName>
</protein>
<name>A0A0F9AVY6_9ZZZZ</name>
<gene>
    <name evidence="2" type="ORF">LCGC14_2524010</name>
</gene>
<sequence length="98" mass="10829">MKNSGTCVVNLRTSAYDVYIGRPGKWGNPFVIGAMHQDHVLTRETCIAAFEDWLRHSDKGVALQADLGELRGKRLGCYCKPQACHGDVLVELIEELGV</sequence>
<proteinExistence type="predicted"/>
<dbReference type="Pfam" id="PF14216">
    <property type="entry name" value="DUF4326"/>
    <property type="match status" value="1"/>
</dbReference>
<dbReference type="InterPro" id="IPR025475">
    <property type="entry name" value="DUF4326"/>
</dbReference>
<dbReference type="AlphaFoldDB" id="A0A0F9AVY6"/>
<feature type="domain" description="DUF4326" evidence="1">
    <location>
        <begin position="9"/>
        <end position="91"/>
    </location>
</feature>
<reference evidence="2" key="1">
    <citation type="journal article" date="2015" name="Nature">
        <title>Complex archaea that bridge the gap between prokaryotes and eukaryotes.</title>
        <authorList>
            <person name="Spang A."/>
            <person name="Saw J.H."/>
            <person name="Jorgensen S.L."/>
            <person name="Zaremba-Niedzwiedzka K."/>
            <person name="Martijn J."/>
            <person name="Lind A.E."/>
            <person name="van Eijk R."/>
            <person name="Schleper C."/>
            <person name="Guy L."/>
            <person name="Ettema T.J."/>
        </authorList>
    </citation>
    <scope>NUCLEOTIDE SEQUENCE</scope>
</reference>
<organism evidence="2">
    <name type="scientific">marine sediment metagenome</name>
    <dbReference type="NCBI Taxonomy" id="412755"/>
    <lineage>
        <taxon>unclassified sequences</taxon>
        <taxon>metagenomes</taxon>
        <taxon>ecological metagenomes</taxon>
    </lineage>
</organism>
<comment type="caution">
    <text evidence="2">The sequence shown here is derived from an EMBL/GenBank/DDBJ whole genome shotgun (WGS) entry which is preliminary data.</text>
</comment>